<feature type="transmembrane region" description="Helical" evidence="7">
    <location>
        <begin position="189"/>
        <end position="210"/>
    </location>
</feature>
<keyword evidence="2" id="KW-0813">Transport</keyword>
<feature type="compositionally biased region" description="Low complexity" evidence="6">
    <location>
        <begin position="236"/>
        <end position="255"/>
    </location>
</feature>
<feature type="transmembrane region" description="Helical" evidence="7">
    <location>
        <begin position="369"/>
        <end position="394"/>
    </location>
</feature>
<dbReference type="Gene3D" id="1.20.1250.20">
    <property type="entry name" value="MFS general substrate transporter like domains"/>
    <property type="match status" value="1"/>
</dbReference>
<evidence type="ECO:0000256" key="7">
    <source>
        <dbReference type="SAM" id="Phobius"/>
    </source>
</evidence>
<proteinExistence type="predicted"/>
<feature type="transmembrane region" description="Helical" evidence="7">
    <location>
        <begin position="21"/>
        <end position="47"/>
    </location>
</feature>
<dbReference type="AlphaFoldDB" id="A0A7M5XBL9"/>
<keyword evidence="5 7" id="KW-0472">Membrane</keyword>
<evidence type="ECO:0000256" key="3">
    <source>
        <dbReference type="ARBA" id="ARBA00022692"/>
    </source>
</evidence>
<evidence type="ECO:0000256" key="1">
    <source>
        <dbReference type="ARBA" id="ARBA00004127"/>
    </source>
</evidence>
<feature type="region of interest" description="Disordered" evidence="6">
    <location>
        <begin position="233"/>
        <end position="255"/>
    </location>
</feature>
<keyword evidence="9" id="KW-1185">Reference proteome</keyword>
<feature type="transmembrane region" description="Helical" evidence="7">
    <location>
        <begin position="93"/>
        <end position="118"/>
    </location>
</feature>
<reference evidence="8" key="1">
    <citation type="submission" date="2021-01" db="UniProtKB">
        <authorList>
            <consortium name="EnsemblMetazoa"/>
        </authorList>
    </citation>
    <scope>IDENTIFICATION</scope>
</reference>
<evidence type="ECO:0000256" key="2">
    <source>
        <dbReference type="ARBA" id="ARBA00022448"/>
    </source>
</evidence>
<feature type="transmembrane region" description="Helical" evidence="7">
    <location>
        <begin position="415"/>
        <end position="434"/>
    </location>
</feature>
<protein>
    <submittedName>
        <fullName evidence="8">Uncharacterized protein</fullName>
    </submittedName>
</protein>
<dbReference type="InterPro" id="IPR051068">
    <property type="entry name" value="MFS_Domain-Containing_Protein"/>
</dbReference>
<keyword evidence="4 7" id="KW-1133">Transmembrane helix</keyword>
<organism evidence="8 9">
    <name type="scientific">Clytia hemisphaerica</name>
    <dbReference type="NCBI Taxonomy" id="252671"/>
    <lineage>
        <taxon>Eukaryota</taxon>
        <taxon>Metazoa</taxon>
        <taxon>Cnidaria</taxon>
        <taxon>Hydrozoa</taxon>
        <taxon>Hydroidolina</taxon>
        <taxon>Leptothecata</taxon>
        <taxon>Obeliida</taxon>
        <taxon>Clytiidae</taxon>
        <taxon>Clytia</taxon>
    </lineage>
</organism>
<dbReference type="EnsemblMetazoa" id="CLYHEMT020916.1">
    <property type="protein sequence ID" value="CLYHEMP020916.1"/>
    <property type="gene ID" value="CLYHEMG020916"/>
</dbReference>
<name>A0A7M5XBL9_9CNID</name>
<dbReference type="RefSeq" id="XP_066924347.1">
    <property type="nucleotide sequence ID" value="XM_067068246.1"/>
</dbReference>
<feature type="transmembrane region" description="Helical" evidence="7">
    <location>
        <begin position="341"/>
        <end position="363"/>
    </location>
</feature>
<evidence type="ECO:0000256" key="6">
    <source>
        <dbReference type="SAM" id="MobiDB-lite"/>
    </source>
</evidence>
<dbReference type="OrthoDB" id="6037872at2759"/>
<dbReference type="Proteomes" id="UP000594262">
    <property type="component" value="Unplaced"/>
</dbReference>
<dbReference type="InterPro" id="IPR036259">
    <property type="entry name" value="MFS_trans_sf"/>
</dbReference>
<accession>A0A7M5XBL9</accession>
<evidence type="ECO:0000256" key="4">
    <source>
        <dbReference type="ARBA" id="ARBA00022989"/>
    </source>
</evidence>
<evidence type="ECO:0000313" key="9">
    <source>
        <dbReference type="Proteomes" id="UP000594262"/>
    </source>
</evidence>
<feature type="transmembrane region" description="Helical" evidence="7">
    <location>
        <begin position="156"/>
        <end position="177"/>
    </location>
</feature>
<keyword evidence="3 7" id="KW-0812">Transmembrane</keyword>
<feature type="transmembrane region" description="Helical" evidence="7">
    <location>
        <begin position="440"/>
        <end position="457"/>
    </location>
</feature>
<dbReference type="PANTHER" id="PTHR23510">
    <property type="entry name" value="INNER MEMBRANE TRANSPORT PROTEIN YAJR"/>
    <property type="match status" value="1"/>
</dbReference>
<sequence length="467" mass="53513">MDIELAVSFEEELWFRNRRHVNFIGLCIQILVYFEMTVFSISALFYFKNVFQMSDHQSNFYYSITMASFSIGCMTCSSIVARCMDRTRKLKRLTIILLTTSIVGNILYTITYSVWFPIFGRLLCGMTNTIRSCYMGEISRTHRKEELTKIITLYEIVGNIASAISPVTPALFAFMHFNITAGWVIRQENAIGLILACMTTLLLVYSVIFLKDLSVDPVFPEIQKKHFPNQMVAASNNNNNNDNNDNNNNNNNNNDTHLEDQGLLTFRDILQNDGIMVFLTYMFVSATQHYQLDLLTNMVAIMDFQYSISQYGIIAAIATALMCVSIYFIQKMMTSSLDTYFLSINNLVWIIIAQTLVSLSLWIKSWASNTLGFITVGLVVLLNYLHGTITIICVKQILFKLTPSHSASIIDSYRFNSLIAAVLIAFFTASYVFMVKDMIMPIYNLLSYLLIIYLIVYRKKYLKLLED</sequence>
<dbReference type="GeneID" id="136811622"/>
<feature type="transmembrane region" description="Helical" evidence="7">
    <location>
        <begin position="59"/>
        <end position="81"/>
    </location>
</feature>
<dbReference type="PANTHER" id="PTHR23510:SF3">
    <property type="entry name" value="MAJOR FACILITATOR SUPERFAMILY DOMAIN-CONTAINING PROTEIN 8"/>
    <property type="match status" value="1"/>
</dbReference>
<dbReference type="SUPFAM" id="SSF103473">
    <property type="entry name" value="MFS general substrate transporter"/>
    <property type="match status" value="1"/>
</dbReference>
<evidence type="ECO:0000313" key="8">
    <source>
        <dbReference type="EnsemblMetazoa" id="CLYHEMP020916.1"/>
    </source>
</evidence>
<evidence type="ECO:0000256" key="5">
    <source>
        <dbReference type="ARBA" id="ARBA00023136"/>
    </source>
</evidence>
<feature type="transmembrane region" description="Helical" evidence="7">
    <location>
        <begin position="308"/>
        <end position="329"/>
    </location>
</feature>
<dbReference type="GO" id="GO:0012505">
    <property type="term" value="C:endomembrane system"/>
    <property type="evidence" value="ECO:0007669"/>
    <property type="project" value="UniProtKB-SubCell"/>
</dbReference>
<comment type="subcellular location">
    <subcellularLocation>
        <location evidence="1">Endomembrane system</location>
        <topology evidence="1">Multi-pass membrane protein</topology>
    </subcellularLocation>
</comment>